<evidence type="ECO:0000259" key="13">
    <source>
        <dbReference type="PROSITE" id="PS52048"/>
    </source>
</evidence>
<feature type="active site" description="Nucleophile" evidence="10">
    <location>
        <position position="132"/>
    </location>
</feature>
<evidence type="ECO:0000256" key="3">
    <source>
        <dbReference type="ARBA" id="ARBA00012759"/>
    </source>
</evidence>
<feature type="domain" description="UCH catalytic" evidence="13">
    <location>
        <begin position="50"/>
        <end position="266"/>
    </location>
</feature>
<dbReference type="PANTHER" id="PTHR10589">
    <property type="entry name" value="UBIQUITIN CARBOXYL-TERMINAL HYDROLASE"/>
    <property type="match status" value="1"/>
</dbReference>
<evidence type="ECO:0000256" key="12">
    <source>
        <dbReference type="SAM" id="MobiDB-lite"/>
    </source>
</evidence>
<comment type="caution">
    <text evidence="14">The sequence shown here is derived from an EMBL/GenBank/DDBJ whole genome shotgun (WGS) entry which is preliminary data.</text>
</comment>
<evidence type="ECO:0000256" key="4">
    <source>
        <dbReference type="ARBA" id="ARBA00022670"/>
    </source>
</evidence>
<feature type="active site" description="Proton donor" evidence="10">
    <location>
        <position position="206"/>
    </location>
</feature>
<proteinExistence type="inferred from homology"/>
<dbReference type="InterPro" id="IPR057254">
    <property type="entry name" value="UCH_AS"/>
</dbReference>
<evidence type="ECO:0000256" key="5">
    <source>
        <dbReference type="ARBA" id="ARBA00022786"/>
    </source>
</evidence>
<keyword evidence="5 10" id="KW-0833">Ubl conjugation pathway</keyword>
<dbReference type="InterPro" id="IPR038765">
    <property type="entry name" value="Papain-like_cys_pep_sf"/>
</dbReference>
<dbReference type="Proteomes" id="UP000735302">
    <property type="component" value="Unassembled WGS sequence"/>
</dbReference>
<dbReference type="PANTHER" id="PTHR10589:SF17">
    <property type="entry name" value="UBIQUITIN CARBOXYL-TERMINAL HYDROLASE"/>
    <property type="match status" value="1"/>
</dbReference>
<comment type="catalytic activity">
    <reaction evidence="1 10 11">
        <text>Thiol-dependent hydrolysis of ester, thioester, amide, peptide and isopeptide bonds formed by the C-terminal Gly of ubiquitin (a 76-residue protein attached to proteins as an intracellular targeting signal).</text>
        <dbReference type="EC" id="3.4.19.12"/>
    </reaction>
</comment>
<dbReference type="SUPFAM" id="SSF54001">
    <property type="entry name" value="Cysteine proteinases"/>
    <property type="match status" value="1"/>
</dbReference>
<dbReference type="Gene3D" id="3.40.532.10">
    <property type="entry name" value="Peptidase C12, ubiquitin carboxyl-terminal hydrolase"/>
    <property type="match status" value="1"/>
</dbReference>
<dbReference type="PROSITE" id="PS52048">
    <property type="entry name" value="UCH_DOMAIN"/>
    <property type="match status" value="1"/>
</dbReference>
<dbReference type="InterPro" id="IPR001578">
    <property type="entry name" value="Peptidase_C12_UCH"/>
</dbReference>
<evidence type="ECO:0000256" key="8">
    <source>
        <dbReference type="ARBA" id="ARBA00055560"/>
    </source>
</evidence>
<evidence type="ECO:0000256" key="1">
    <source>
        <dbReference type="ARBA" id="ARBA00000707"/>
    </source>
</evidence>
<feature type="site" description="Transition state stabilizer" evidence="10">
    <location>
        <position position="126"/>
    </location>
</feature>
<feature type="site" description="Important for enzyme activity" evidence="10">
    <location>
        <position position="221"/>
    </location>
</feature>
<evidence type="ECO:0000256" key="6">
    <source>
        <dbReference type="ARBA" id="ARBA00022801"/>
    </source>
</evidence>
<feature type="region of interest" description="Disordered" evidence="12">
    <location>
        <begin position="1"/>
        <end position="58"/>
    </location>
</feature>
<protein>
    <recommendedName>
        <fullName evidence="9 11">Ubiquitin carboxyl-terminal hydrolase</fullName>
        <ecNumber evidence="3 11">3.4.19.12</ecNumber>
    </recommendedName>
</protein>
<dbReference type="CDD" id="cd09616">
    <property type="entry name" value="Peptidase_C12_UCH_L1_L3"/>
    <property type="match status" value="1"/>
</dbReference>
<comment type="function">
    <text evidence="8">Ubiquitin-protein hydrolase is involved both in the processing of ubiquitin precursors and of ubiquitinated proteins. This enzyme is a thiol protease that recognizes and hydrolyzes a peptide bond at the C-terminal glycine of ubiquitin.</text>
</comment>
<reference evidence="14 15" key="1">
    <citation type="journal article" date="2021" name="Elife">
        <title>Chloroplast acquisition without the gene transfer in kleptoplastic sea slugs, Plakobranchus ocellatus.</title>
        <authorList>
            <person name="Maeda T."/>
            <person name="Takahashi S."/>
            <person name="Yoshida T."/>
            <person name="Shimamura S."/>
            <person name="Takaki Y."/>
            <person name="Nagai Y."/>
            <person name="Toyoda A."/>
            <person name="Suzuki Y."/>
            <person name="Arimoto A."/>
            <person name="Ishii H."/>
            <person name="Satoh N."/>
            <person name="Nishiyama T."/>
            <person name="Hasebe M."/>
            <person name="Maruyama T."/>
            <person name="Minagawa J."/>
            <person name="Obokata J."/>
            <person name="Shigenobu S."/>
        </authorList>
    </citation>
    <scope>NUCLEOTIDE SEQUENCE [LARGE SCALE GENOMIC DNA]</scope>
</reference>
<evidence type="ECO:0000256" key="10">
    <source>
        <dbReference type="PROSITE-ProRule" id="PRU01393"/>
    </source>
</evidence>
<evidence type="ECO:0000256" key="7">
    <source>
        <dbReference type="ARBA" id="ARBA00022807"/>
    </source>
</evidence>
<feature type="compositionally biased region" description="Basic residues" evidence="12">
    <location>
        <begin position="10"/>
        <end position="19"/>
    </location>
</feature>
<evidence type="ECO:0000256" key="11">
    <source>
        <dbReference type="RuleBase" id="RU361215"/>
    </source>
</evidence>
<evidence type="ECO:0000313" key="14">
    <source>
        <dbReference type="EMBL" id="GFN94223.1"/>
    </source>
</evidence>
<keyword evidence="7 10" id="KW-0788">Thiol protease</keyword>
<dbReference type="GO" id="GO:0005737">
    <property type="term" value="C:cytoplasm"/>
    <property type="evidence" value="ECO:0007669"/>
    <property type="project" value="TreeGrafter"/>
</dbReference>
<sequence>MEEKEAKKKEKEKKKKKKHEKEEKEKKKKEEKEEEGEGEKEKKKKKGGGGGGGGERGEEVLNKYVHNLGMDEHWNFVDVYGLDTELLAMVPRPVAAVMLLFPSSKGLEPLGEVQTDYPKDLFYTKQTIGNACGTVAIVHALANNQKQITFDESKHFKTFLEMTQAMNAEDKAKYLEKDEQMGAAHEDCAQEGDTQAPSVDEHVKSHFVTFVNCNGNLYELDGRKDGPVFHGQTNADSFLEDAVDVVKKFIARDPDNVNFNVMALVHGSE</sequence>
<dbReference type="GO" id="GO:0006511">
    <property type="term" value="P:ubiquitin-dependent protein catabolic process"/>
    <property type="evidence" value="ECO:0007669"/>
    <property type="project" value="UniProtKB-UniRule"/>
</dbReference>
<dbReference type="PRINTS" id="PR00707">
    <property type="entry name" value="UBCTHYDRLASE"/>
</dbReference>
<feature type="compositionally biased region" description="Basic and acidic residues" evidence="12">
    <location>
        <begin position="20"/>
        <end position="31"/>
    </location>
</feature>
<dbReference type="InterPro" id="IPR036959">
    <property type="entry name" value="Peptidase_C12_UCH_sf"/>
</dbReference>
<keyword evidence="15" id="KW-1185">Reference proteome</keyword>
<dbReference type="Pfam" id="PF01088">
    <property type="entry name" value="Peptidase_C12"/>
    <property type="match status" value="1"/>
</dbReference>
<dbReference type="GO" id="GO:0004843">
    <property type="term" value="F:cysteine-type deubiquitinase activity"/>
    <property type="evidence" value="ECO:0007669"/>
    <property type="project" value="UniProtKB-UniRule"/>
</dbReference>
<evidence type="ECO:0000256" key="9">
    <source>
        <dbReference type="ARBA" id="ARBA00073226"/>
    </source>
</evidence>
<accession>A0AAV3ZK01</accession>
<keyword evidence="6 10" id="KW-0378">Hydrolase</keyword>
<dbReference type="PROSITE" id="PS00140">
    <property type="entry name" value="UCH_1"/>
    <property type="match status" value="1"/>
</dbReference>
<organism evidence="14 15">
    <name type="scientific">Plakobranchus ocellatus</name>
    <dbReference type="NCBI Taxonomy" id="259542"/>
    <lineage>
        <taxon>Eukaryota</taxon>
        <taxon>Metazoa</taxon>
        <taxon>Spiralia</taxon>
        <taxon>Lophotrochozoa</taxon>
        <taxon>Mollusca</taxon>
        <taxon>Gastropoda</taxon>
        <taxon>Heterobranchia</taxon>
        <taxon>Euthyneura</taxon>
        <taxon>Panpulmonata</taxon>
        <taxon>Sacoglossa</taxon>
        <taxon>Placobranchoidea</taxon>
        <taxon>Plakobranchidae</taxon>
        <taxon>Plakobranchus</taxon>
    </lineage>
</organism>
<keyword evidence="4 10" id="KW-0645">Protease</keyword>
<dbReference type="EMBL" id="BLXT01002422">
    <property type="protein sequence ID" value="GFN94223.1"/>
    <property type="molecule type" value="Genomic_DNA"/>
</dbReference>
<comment type="similarity">
    <text evidence="2 10 11">Belongs to the peptidase C12 family.</text>
</comment>
<dbReference type="GO" id="GO:0016579">
    <property type="term" value="P:protein deubiquitination"/>
    <property type="evidence" value="ECO:0007669"/>
    <property type="project" value="TreeGrafter"/>
</dbReference>
<name>A0AAV3ZK01_9GAST</name>
<gene>
    <name evidence="14" type="ORF">PoB_002072900</name>
</gene>
<dbReference type="FunFam" id="3.40.532.10:FF:000006">
    <property type="entry name" value="Ubiquitin carboxyl-terminal hydrolase"/>
    <property type="match status" value="1"/>
</dbReference>
<dbReference type="EC" id="3.4.19.12" evidence="3 11"/>
<dbReference type="AlphaFoldDB" id="A0AAV3ZK01"/>
<evidence type="ECO:0000256" key="2">
    <source>
        <dbReference type="ARBA" id="ARBA00009326"/>
    </source>
</evidence>
<evidence type="ECO:0000313" key="15">
    <source>
        <dbReference type="Proteomes" id="UP000735302"/>
    </source>
</evidence>